<gene>
    <name evidence="2" type="ORF">SNOG_01039</name>
</gene>
<evidence type="ECO:0000313" key="3">
    <source>
        <dbReference type="Proteomes" id="UP000001055"/>
    </source>
</evidence>
<dbReference type="GeneID" id="5968572"/>
<evidence type="ECO:0000256" key="1">
    <source>
        <dbReference type="SAM" id="MobiDB-lite"/>
    </source>
</evidence>
<protein>
    <submittedName>
        <fullName evidence="2">Uncharacterized protein</fullName>
    </submittedName>
</protein>
<dbReference type="AlphaFoldDB" id="Q0V4M5"/>
<evidence type="ECO:0000313" key="2">
    <source>
        <dbReference type="EMBL" id="EAT92534.1"/>
    </source>
</evidence>
<dbReference type="KEGG" id="pno:SNOG_01039"/>
<dbReference type="EMBL" id="CH445325">
    <property type="protein sequence ID" value="EAT92534.1"/>
    <property type="molecule type" value="Genomic_DNA"/>
</dbReference>
<sequence length="158" mass="16991">MANRARAAPGPRTNHWRGNLTSPAVPHPLQGCFHFGLLRSPKAVLTAGPPVVDHQSSVLRALASCQRCHSVLLNRCSRFCLSAGGCPLRDSSGATLHAPLPAQRGQLSVSQWRKAEWGRSQHGGYEAEMTRRPGALSSCDGRELALQRYCSDGELAVA</sequence>
<accession>Q0V4M5</accession>
<name>Q0V4M5_PHANO</name>
<feature type="region of interest" description="Disordered" evidence="1">
    <location>
        <begin position="1"/>
        <end position="21"/>
    </location>
</feature>
<proteinExistence type="predicted"/>
<organism evidence="2 3">
    <name type="scientific">Phaeosphaeria nodorum (strain SN15 / ATCC MYA-4574 / FGSC 10173)</name>
    <name type="common">Glume blotch fungus</name>
    <name type="synonym">Parastagonospora nodorum</name>
    <dbReference type="NCBI Taxonomy" id="321614"/>
    <lineage>
        <taxon>Eukaryota</taxon>
        <taxon>Fungi</taxon>
        <taxon>Dikarya</taxon>
        <taxon>Ascomycota</taxon>
        <taxon>Pezizomycotina</taxon>
        <taxon>Dothideomycetes</taxon>
        <taxon>Pleosporomycetidae</taxon>
        <taxon>Pleosporales</taxon>
        <taxon>Pleosporineae</taxon>
        <taxon>Phaeosphaeriaceae</taxon>
        <taxon>Parastagonospora</taxon>
    </lineage>
</organism>
<dbReference type="Proteomes" id="UP000001055">
    <property type="component" value="Unassembled WGS sequence"/>
</dbReference>
<reference evidence="3" key="1">
    <citation type="journal article" date="2007" name="Plant Cell">
        <title>Dothideomycete-plant interactions illuminated by genome sequencing and EST analysis of the wheat pathogen Stagonospora nodorum.</title>
        <authorList>
            <person name="Hane J.K."/>
            <person name="Lowe R.G."/>
            <person name="Solomon P.S."/>
            <person name="Tan K.C."/>
            <person name="Schoch C.L."/>
            <person name="Spatafora J.W."/>
            <person name="Crous P.W."/>
            <person name="Kodira C."/>
            <person name="Birren B.W."/>
            <person name="Galagan J.E."/>
            <person name="Torriani S.F."/>
            <person name="McDonald B.A."/>
            <person name="Oliver R.P."/>
        </authorList>
    </citation>
    <scope>NUCLEOTIDE SEQUENCE [LARGE SCALE GENOMIC DNA]</scope>
    <source>
        <strain evidence="3">SN15 / ATCC MYA-4574 / FGSC 10173</strain>
    </source>
</reference>
<dbReference type="RefSeq" id="XP_001791698.1">
    <property type="nucleotide sequence ID" value="XM_001791646.1"/>
</dbReference>
<dbReference type="InParanoid" id="Q0V4M5"/>